<accession>A0A2J6X4N4</accession>
<name>A0A2J6X4N4_9BACT</name>
<dbReference type="Pfam" id="PF13597">
    <property type="entry name" value="NRDD"/>
    <property type="match status" value="1"/>
</dbReference>
<gene>
    <name evidence="1" type="ORF">C0175_05575</name>
</gene>
<keyword evidence="1" id="KW-0560">Oxidoreductase</keyword>
<dbReference type="GO" id="GO:0008998">
    <property type="term" value="F:ribonucleoside-triphosphate reductase (thioredoxin) activity"/>
    <property type="evidence" value="ECO:0007669"/>
    <property type="project" value="UniProtKB-EC"/>
</dbReference>
<dbReference type="SUPFAM" id="SSF51998">
    <property type="entry name" value="PFL-like glycyl radical enzymes"/>
    <property type="match status" value="1"/>
</dbReference>
<dbReference type="GO" id="GO:0004748">
    <property type="term" value="F:ribonucleoside-diphosphate reductase activity, thioredoxin disulfide as acceptor"/>
    <property type="evidence" value="ECO:0007669"/>
    <property type="project" value="TreeGrafter"/>
</dbReference>
<dbReference type="GO" id="GO:0009265">
    <property type="term" value="P:2'-deoxyribonucleotide biosynthetic process"/>
    <property type="evidence" value="ECO:0007669"/>
    <property type="project" value="TreeGrafter"/>
</dbReference>
<dbReference type="EC" id="1.17.4.2" evidence="1"/>
<organism evidence="1 2">
    <name type="scientific">Caldisericum exile</name>
    <dbReference type="NCBI Taxonomy" id="693075"/>
    <lineage>
        <taxon>Bacteria</taxon>
        <taxon>Pseudomonadati</taxon>
        <taxon>Caldisericota/Cryosericota group</taxon>
        <taxon>Caldisericota</taxon>
        <taxon>Caldisericia</taxon>
        <taxon>Caldisericales</taxon>
        <taxon>Caldisericaceae</taxon>
        <taxon>Caldisericum</taxon>
    </lineage>
</organism>
<proteinExistence type="predicted"/>
<protein>
    <submittedName>
        <fullName evidence="1">Ribonucleoside triphosphate reductase</fullName>
        <ecNumber evidence="1">1.17.4.2</ecNumber>
    </submittedName>
</protein>
<dbReference type="Gene3D" id="3.20.70.20">
    <property type="match status" value="1"/>
</dbReference>
<dbReference type="InterPro" id="IPR012833">
    <property type="entry name" value="NrdD"/>
</dbReference>
<dbReference type="Proteomes" id="UP000236910">
    <property type="component" value="Unassembled WGS sequence"/>
</dbReference>
<feature type="non-terminal residue" evidence="1">
    <location>
        <position position="1"/>
    </location>
</feature>
<dbReference type="AlphaFoldDB" id="A0A2J6X4N4"/>
<dbReference type="PANTHER" id="PTHR21075:SF0">
    <property type="entry name" value="ANAEROBIC RIBONUCLEOSIDE-TRIPHOSPHATE REDUCTASE"/>
    <property type="match status" value="1"/>
</dbReference>
<dbReference type="GO" id="GO:0006260">
    <property type="term" value="P:DNA replication"/>
    <property type="evidence" value="ECO:0007669"/>
    <property type="project" value="InterPro"/>
</dbReference>
<sequence>RSDLRPEDARSMCCRLRLETRELKNKGGGLFGANPLTGSVGVITINLPRIAYLSNHNINEFYAMLDEILEASKEGLEKKRNAVEKFTEMGLYPYSRIYLEPIKESTGHYWDNHFSTIGIIGMNEALQMLFDRSVHMGTQKGIQFAVDVMLHIREKLKQFQEDTGHLFNLEATPSESTSYSLAVKDKKIYPDIVTAGTEENPYYTNSTQLPVDYTDDPFELAELQEPVQRLYTGGTVVHFFLGERLYNPNSAKIFVKKILENFEIPYITITPSFSICPKHGYIAGEHEFCPLCDEELKEKAKRGELENNKNSVKINVDLKIDI</sequence>
<evidence type="ECO:0000313" key="2">
    <source>
        <dbReference type="Proteomes" id="UP000236910"/>
    </source>
</evidence>
<dbReference type="EMBL" id="PNIX01000320">
    <property type="protein sequence ID" value="PMP81388.1"/>
    <property type="molecule type" value="Genomic_DNA"/>
</dbReference>
<dbReference type="GO" id="GO:0031250">
    <property type="term" value="C:anaerobic ribonucleoside-triphosphate reductase complex"/>
    <property type="evidence" value="ECO:0007669"/>
    <property type="project" value="TreeGrafter"/>
</dbReference>
<evidence type="ECO:0000313" key="1">
    <source>
        <dbReference type="EMBL" id="PMP81388.1"/>
    </source>
</evidence>
<comment type="caution">
    <text evidence="1">The sequence shown here is derived from an EMBL/GenBank/DDBJ whole genome shotgun (WGS) entry which is preliminary data.</text>
</comment>
<reference evidence="1 2" key="1">
    <citation type="submission" date="2018-01" db="EMBL/GenBank/DDBJ databases">
        <title>Metagenomic assembled genomes from two thermal pools in the Uzon Caldera, Kamchatka, Russia.</title>
        <authorList>
            <person name="Wilkins L."/>
            <person name="Ettinger C."/>
        </authorList>
    </citation>
    <scope>NUCLEOTIDE SEQUENCE [LARGE SCALE GENOMIC DNA]</scope>
    <source>
        <strain evidence="1">ARK-10</strain>
    </source>
</reference>
<dbReference type="PANTHER" id="PTHR21075">
    <property type="entry name" value="ANAEROBIC RIBONUCLEOSIDE-TRIPHOSPHATE REDUCTASE"/>
    <property type="match status" value="1"/>
</dbReference>